<reference evidence="1 2" key="1">
    <citation type="submission" date="2016-06" db="EMBL/GenBank/DDBJ databases">
        <title>Living apart together: crosstalk between the core and supernumerary genomes in a fungal plant pathogen.</title>
        <authorList>
            <person name="Vanheule A."/>
            <person name="Audenaert K."/>
            <person name="Warris S."/>
            <person name="Van De Geest H."/>
            <person name="Schijlen E."/>
            <person name="Hofte M."/>
            <person name="De Saeger S."/>
            <person name="Haesaert G."/>
            <person name="Waalwijk C."/>
            <person name="Van Der Lee T."/>
        </authorList>
    </citation>
    <scope>NUCLEOTIDE SEQUENCE [LARGE SCALE GENOMIC DNA]</scope>
    <source>
        <strain evidence="1 2">2516</strain>
    </source>
</reference>
<dbReference type="AlphaFoldDB" id="A0A1B8AIN1"/>
<sequence>MALRRSVSSVDAIDAALSFILGLNSNKVAWDQCQFIWDSRGLIEATTDDEMAIFGAKGKVMTPKNELLLFELRHCLDFGSRPTYRFCAAVEEKPGGSLHELNFRDEDMESGRDCDYFRRRVLDLTEQAKVAGLESAMRSFLTRSEQNGGTALVNGDSALVNGSKALVLSWT</sequence>
<proteinExistence type="predicted"/>
<evidence type="ECO:0000313" key="2">
    <source>
        <dbReference type="Proteomes" id="UP000091967"/>
    </source>
</evidence>
<dbReference type="OrthoDB" id="5405012at2759"/>
<comment type="caution">
    <text evidence="1">The sequence shown here is derived from an EMBL/GenBank/DDBJ whole genome shotgun (WGS) entry which is preliminary data.</text>
</comment>
<keyword evidence="2" id="KW-1185">Reference proteome</keyword>
<organism evidence="1 2">
    <name type="scientific">Fusarium poae</name>
    <dbReference type="NCBI Taxonomy" id="36050"/>
    <lineage>
        <taxon>Eukaryota</taxon>
        <taxon>Fungi</taxon>
        <taxon>Dikarya</taxon>
        <taxon>Ascomycota</taxon>
        <taxon>Pezizomycotina</taxon>
        <taxon>Sordariomycetes</taxon>
        <taxon>Hypocreomycetidae</taxon>
        <taxon>Hypocreales</taxon>
        <taxon>Nectriaceae</taxon>
        <taxon>Fusarium</taxon>
    </lineage>
</organism>
<name>A0A1B8AIN1_FUSPO</name>
<accession>A0A1B8AIN1</accession>
<dbReference type="Proteomes" id="UP000091967">
    <property type="component" value="Unassembled WGS sequence"/>
</dbReference>
<protein>
    <submittedName>
        <fullName evidence="1">Uncharacterized protein</fullName>
    </submittedName>
</protein>
<evidence type="ECO:0000313" key="1">
    <source>
        <dbReference type="EMBL" id="OBS20358.1"/>
    </source>
</evidence>
<gene>
    <name evidence="1" type="ORF">FPOA_06730</name>
</gene>
<dbReference type="EMBL" id="LYXU01000003">
    <property type="protein sequence ID" value="OBS20358.1"/>
    <property type="molecule type" value="Genomic_DNA"/>
</dbReference>